<dbReference type="Pfam" id="PF10334">
    <property type="entry name" value="BRE4"/>
    <property type="match status" value="1"/>
</dbReference>
<sequence>MSTDAGLGDDEKSLVAANSATKEEFGDDLVQTPGGDVIPPTKSQDSSHGTSSSAYSQDESPKANNATPEPEHEKGTTSLLSRIPLPQIFAWIPSKLNSTSLKPVARSSVCAWVALILVIVPQTERALGQASFLVLISAFLSPPNEPLIAVLERDMITLFFVCLSWAWTCLGLKLASLARSEIITKPNPALIFQGAYIEAGPAVILATFLALGSAFFCYLKARLGPGPFIFATVFGCLSTDIMLTTAQFFPYPYYMVGRIILIPLSVGAALSIACSLLIFPETVNAQFAKRMRNVLSMIRQVVQMQPGMLAVAPTSPDFNLEPCAALASAAEGALLPLAMAERLITREFSWGKFSGSDLNDLQEFARNLVVRTTGFVHYFRIIEVQAKPQLIPHKSRTQPGTPETHTESLERSSSRSQMSTNTASRVSTHQSGLSVRIQDDGDSDDPSSMRQPAANPERGRHHHKKKSVLFAAEGLQLPHEGPVGVFESQRYMNLESRIDYDEAAILIEKSMKLLASSSADLLSANMNGLDHVIAWLDRMNADRFTVFRKRQKTWEVAVADNEAAVLALEKAIALWRSQTRLEILEPYRAFLDPAYPGDRPSTMHCPPSRILFHTYVYQYHLLHFSLVLLDLLKEIHKLERDRQKSRLWGPCIPWRKYFSANAWWSMDIPDHEDDEDPERIPGMTAREADLGTTQARDPDALPPANAVEYIGSKLYRGVQGLTHGNALFALKAAILTVLLCTPLYLKSTAPFVYKNKGVWGIFMAQFTLARFRGDTAFGFISRVFATSVGCVIGMALWYISAGHGAGNPYGLAAICAVCFPVFMLFRLYAPGNPLTILILFVTVALIIGYSWQDTHMPSSASPGYGVDVAWRRLVLVLIGVTAAFLFSFLPPSTSLRKYHRTANSKTIGELGVIYCSVVSYANSPHDDAHEESKRLLTRNLVAIRSKLKRARILKANASYEFSLQGKWPTDRYNALLQIQLELAYLLSHLFGVTSQLDPAWSCAFLRRTRFLDTDFLGDMLAIISMCSTSLKTGYPLPQITPSPLMDRFLVHDPRMLGAYRGSEPGEQGLPQKITMSTLEDEQYLCFCVGVACAFGIVLRLDRLVLATKELVGECFHVDGLGVPVKSGHTG</sequence>
<feature type="transmembrane region" description="Helical" evidence="6">
    <location>
        <begin position="834"/>
        <end position="852"/>
    </location>
</feature>
<keyword evidence="2 6" id="KW-0812">Transmembrane</keyword>
<feature type="transmembrane region" description="Helical" evidence="6">
    <location>
        <begin position="155"/>
        <end position="175"/>
    </location>
</feature>
<comment type="subcellular location">
    <subcellularLocation>
        <location evidence="1">Membrane</location>
        <topology evidence="1">Multi-pass membrane protein</topology>
    </subcellularLocation>
</comment>
<keyword evidence="3 6" id="KW-1133">Transmembrane helix</keyword>
<feature type="domain" description="Integral membrane bound transporter" evidence="9">
    <location>
        <begin position="755"/>
        <end position="886"/>
    </location>
</feature>
<organism evidence="10 11">
    <name type="scientific">Botryobasidium botryosum (strain FD-172 SS1)</name>
    <dbReference type="NCBI Taxonomy" id="930990"/>
    <lineage>
        <taxon>Eukaryota</taxon>
        <taxon>Fungi</taxon>
        <taxon>Dikarya</taxon>
        <taxon>Basidiomycota</taxon>
        <taxon>Agaricomycotina</taxon>
        <taxon>Agaricomycetes</taxon>
        <taxon>Cantharellales</taxon>
        <taxon>Botryobasidiaceae</taxon>
        <taxon>Botryobasidium</taxon>
    </lineage>
</organism>
<dbReference type="HOGENOM" id="CLU_003918_2_0_1"/>
<reference evidence="11" key="1">
    <citation type="journal article" date="2014" name="Proc. Natl. Acad. Sci. U.S.A.">
        <title>Extensive sampling of basidiomycete genomes demonstrates inadequacy of the white-rot/brown-rot paradigm for wood decay fungi.</title>
        <authorList>
            <person name="Riley R."/>
            <person name="Salamov A.A."/>
            <person name="Brown D.W."/>
            <person name="Nagy L.G."/>
            <person name="Floudas D."/>
            <person name="Held B.W."/>
            <person name="Levasseur A."/>
            <person name="Lombard V."/>
            <person name="Morin E."/>
            <person name="Otillar R."/>
            <person name="Lindquist E.A."/>
            <person name="Sun H."/>
            <person name="LaButti K.M."/>
            <person name="Schmutz J."/>
            <person name="Jabbour D."/>
            <person name="Luo H."/>
            <person name="Baker S.E."/>
            <person name="Pisabarro A.G."/>
            <person name="Walton J.D."/>
            <person name="Blanchette R.A."/>
            <person name="Henrissat B."/>
            <person name="Martin F."/>
            <person name="Cullen D."/>
            <person name="Hibbett D.S."/>
            <person name="Grigoriev I.V."/>
        </authorList>
    </citation>
    <scope>NUCLEOTIDE SEQUENCE [LARGE SCALE GENOMIC DNA]</scope>
    <source>
        <strain evidence="11">FD-172 SS1</strain>
    </source>
</reference>
<name>A0A067MPP6_BOTB1</name>
<feature type="compositionally biased region" description="Basic and acidic residues" evidence="5">
    <location>
        <begin position="404"/>
        <end position="413"/>
    </location>
</feature>
<dbReference type="EMBL" id="KL198023">
    <property type="protein sequence ID" value="KDQ17723.1"/>
    <property type="molecule type" value="Genomic_DNA"/>
</dbReference>
<evidence type="ECO:0000256" key="5">
    <source>
        <dbReference type="SAM" id="MobiDB-lite"/>
    </source>
</evidence>
<dbReference type="AlphaFoldDB" id="A0A067MPP6"/>
<dbReference type="InterPro" id="IPR018820">
    <property type="entry name" value="BRE4-related_DUF2421"/>
</dbReference>
<feature type="compositionally biased region" description="Low complexity" evidence="5">
    <location>
        <begin position="414"/>
        <end position="424"/>
    </location>
</feature>
<dbReference type="Proteomes" id="UP000027195">
    <property type="component" value="Unassembled WGS sequence"/>
</dbReference>
<keyword evidence="11" id="KW-1185">Reference proteome</keyword>
<feature type="transmembrane region" description="Helical" evidence="6">
    <location>
        <begin position="809"/>
        <end position="827"/>
    </location>
</feature>
<feature type="transmembrane region" description="Helical" evidence="6">
    <location>
        <begin position="195"/>
        <end position="216"/>
    </location>
</feature>
<proteinExistence type="predicted"/>
<evidence type="ECO:0008006" key="12">
    <source>
        <dbReference type="Google" id="ProtNLM"/>
    </source>
</evidence>
<protein>
    <recommendedName>
        <fullName evidence="12">ER transporter 6TM N-terminal domain-containing protein</fullName>
    </recommendedName>
</protein>
<evidence type="ECO:0000313" key="10">
    <source>
        <dbReference type="EMBL" id="KDQ17723.1"/>
    </source>
</evidence>
<evidence type="ECO:0000256" key="4">
    <source>
        <dbReference type="ARBA" id="ARBA00023136"/>
    </source>
</evidence>
<gene>
    <name evidence="10" type="ORF">BOTBODRAFT_155807</name>
</gene>
<dbReference type="InParanoid" id="A0A067MPP6"/>
<dbReference type="OrthoDB" id="2274698at2759"/>
<dbReference type="InterPro" id="IPR049453">
    <property type="entry name" value="Memb_transporter_dom"/>
</dbReference>
<evidence type="ECO:0000256" key="6">
    <source>
        <dbReference type="SAM" id="Phobius"/>
    </source>
</evidence>
<evidence type="ECO:0000256" key="3">
    <source>
        <dbReference type="ARBA" id="ARBA00022989"/>
    </source>
</evidence>
<accession>A0A067MPP6</accession>
<feature type="transmembrane region" description="Helical" evidence="6">
    <location>
        <begin position="255"/>
        <end position="279"/>
    </location>
</feature>
<dbReference type="PANTHER" id="PTHR37994:SF1">
    <property type="entry name" value="ER TRANSPORTER 6TM N-TERMINAL DOMAIN-CONTAINING PROTEIN"/>
    <property type="match status" value="1"/>
</dbReference>
<evidence type="ECO:0000313" key="11">
    <source>
        <dbReference type="Proteomes" id="UP000027195"/>
    </source>
</evidence>
<feature type="transmembrane region" description="Helical" evidence="6">
    <location>
        <begin position="872"/>
        <end position="890"/>
    </location>
</feature>
<feature type="domain" description="DUF2421" evidence="7">
    <location>
        <begin position="892"/>
        <end position="1115"/>
    </location>
</feature>
<feature type="region of interest" description="Disordered" evidence="5">
    <location>
        <begin position="1"/>
        <end position="77"/>
    </location>
</feature>
<keyword evidence="4 6" id="KW-0472">Membrane</keyword>
<feature type="transmembrane region" description="Helical" evidence="6">
    <location>
        <begin position="726"/>
        <end position="745"/>
    </location>
</feature>
<dbReference type="GO" id="GO:0016020">
    <property type="term" value="C:membrane"/>
    <property type="evidence" value="ECO:0007669"/>
    <property type="project" value="UniProtKB-SubCell"/>
</dbReference>
<feature type="transmembrane region" description="Helical" evidence="6">
    <location>
        <begin position="783"/>
        <end position="803"/>
    </location>
</feature>
<dbReference type="InterPro" id="IPR018823">
    <property type="entry name" value="ArAE_2_N"/>
</dbReference>
<evidence type="ECO:0000256" key="1">
    <source>
        <dbReference type="ARBA" id="ARBA00004141"/>
    </source>
</evidence>
<feature type="transmembrane region" description="Helical" evidence="6">
    <location>
        <begin position="228"/>
        <end position="249"/>
    </location>
</feature>
<feature type="domain" description="Putative ER transporter 6TM N-terminal" evidence="8">
    <location>
        <begin position="90"/>
        <end position="584"/>
    </location>
</feature>
<dbReference type="PANTHER" id="PTHR37994">
    <property type="entry name" value="ARAE_2_N DOMAIN-CONTAINING PROTEIN-RELATED"/>
    <property type="match status" value="1"/>
</dbReference>
<dbReference type="STRING" id="930990.A0A067MPP6"/>
<evidence type="ECO:0000259" key="9">
    <source>
        <dbReference type="Pfam" id="PF13515"/>
    </source>
</evidence>
<evidence type="ECO:0000259" key="8">
    <source>
        <dbReference type="Pfam" id="PF10337"/>
    </source>
</evidence>
<evidence type="ECO:0000256" key="2">
    <source>
        <dbReference type="ARBA" id="ARBA00022692"/>
    </source>
</evidence>
<dbReference type="Pfam" id="PF10337">
    <property type="entry name" value="ArAE_2_N"/>
    <property type="match status" value="1"/>
</dbReference>
<dbReference type="Pfam" id="PF13515">
    <property type="entry name" value="FUSC_2"/>
    <property type="match status" value="1"/>
</dbReference>
<feature type="region of interest" description="Disordered" evidence="5">
    <location>
        <begin position="390"/>
        <end position="464"/>
    </location>
</feature>
<feature type="compositionally biased region" description="Polar residues" evidence="5">
    <location>
        <begin position="41"/>
        <end position="67"/>
    </location>
</feature>
<evidence type="ECO:0000259" key="7">
    <source>
        <dbReference type="Pfam" id="PF10334"/>
    </source>
</evidence>